<gene>
    <name evidence="2" type="ORF">SAMN05421538_11211</name>
</gene>
<evidence type="ECO:0000313" key="2">
    <source>
        <dbReference type="EMBL" id="SDE81781.1"/>
    </source>
</evidence>
<dbReference type="EMBL" id="FNAH01000012">
    <property type="protein sequence ID" value="SDE81781.1"/>
    <property type="molecule type" value="Genomic_DNA"/>
</dbReference>
<sequence length="91" mass="10642">MPGSPTQDALREWQLDPHEDEDGFRHASTNYFRDHEAVFELKVQLWRNAETQPIEDALVEWPSQGKQHRTVAKIRSPAREAYSSARASYFR</sequence>
<protein>
    <submittedName>
        <fullName evidence="2">Uncharacterized protein</fullName>
    </submittedName>
</protein>
<evidence type="ECO:0000313" key="3">
    <source>
        <dbReference type="Proteomes" id="UP000199344"/>
    </source>
</evidence>
<organism evidence="2 3">
    <name type="scientific">Paracoccus isoporae</name>
    <dbReference type="NCBI Taxonomy" id="591205"/>
    <lineage>
        <taxon>Bacteria</taxon>
        <taxon>Pseudomonadati</taxon>
        <taxon>Pseudomonadota</taxon>
        <taxon>Alphaproteobacteria</taxon>
        <taxon>Rhodobacterales</taxon>
        <taxon>Paracoccaceae</taxon>
        <taxon>Paracoccus</taxon>
    </lineage>
</organism>
<dbReference type="AlphaFoldDB" id="A0A1G7G0Y8"/>
<dbReference type="STRING" id="591205.SAMN05421538_11211"/>
<dbReference type="RefSeq" id="WP_218132556.1">
    <property type="nucleotide sequence ID" value="NZ_FNAH01000012.1"/>
</dbReference>
<accession>A0A1G7G0Y8</accession>
<dbReference type="Proteomes" id="UP000199344">
    <property type="component" value="Unassembled WGS sequence"/>
</dbReference>
<name>A0A1G7G0Y8_9RHOB</name>
<feature type="region of interest" description="Disordered" evidence="1">
    <location>
        <begin position="1"/>
        <end position="24"/>
    </location>
</feature>
<evidence type="ECO:0000256" key="1">
    <source>
        <dbReference type="SAM" id="MobiDB-lite"/>
    </source>
</evidence>
<proteinExistence type="predicted"/>
<keyword evidence="3" id="KW-1185">Reference proteome</keyword>
<reference evidence="2 3" key="1">
    <citation type="submission" date="2016-10" db="EMBL/GenBank/DDBJ databases">
        <authorList>
            <person name="de Groot N.N."/>
        </authorList>
    </citation>
    <scope>NUCLEOTIDE SEQUENCE [LARGE SCALE GENOMIC DNA]</scope>
    <source>
        <strain evidence="2 3">DSM 22220</strain>
    </source>
</reference>